<dbReference type="Proteomes" id="UP000700334">
    <property type="component" value="Unassembled WGS sequence"/>
</dbReference>
<feature type="region of interest" description="Disordered" evidence="1">
    <location>
        <begin position="1"/>
        <end position="33"/>
    </location>
</feature>
<gene>
    <name evidence="2" type="ORF">J0S82_013949</name>
</gene>
<keyword evidence="3" id="KW-1185">Reference proteome</keyword>
<dbReference type="AlphaFoldDB" id="A0A8J6AI57"/>
<protein>
    <submittedName>
        <fullName evidence="2">Uncharacterized protein</fullName>
    </submittedName>
</protein>
<feature type="region of interest" description="Disordered" evidence="1">
    <location>
        <begin position="315"/>
        <end position="334"/>
    </location>
</feature>
<sequence length="334" mass="36328">MPVPTNASGSRANKQREYQREQQDQPAAVAKQPRGALGQADNCHCFSKGSCHIGSSRKEPVLCCVQDSGFTTCHIVVLKRTAGKCLNGKQTSKLVSIQERVKVEKQASAIKGSLAILGPTLIHPPPSASSWEITNLSEAENPHSTLRKLHRLQMEIAMTQTSRHVCLRMLGDVLSLGPHSSGVLMTLPIYARVQHRCAHLRMPTLECSQHHSLEKSVVVRQDPCAAGSKRAICPLPLEDPGGGLDLLHRGLSLCVEQAEKLTQNRAVLKPVMDISMHRLKPGHVLVPLGGLPHSRSPYRPRNGFEVLSHFPSGRWPSPQAGGKATLDVTGRNCS</sequence>
<evidence type="ECO:0000313" key="2">
    <source>
        <dbReference type="EMBL" id="KAG8518790.1"/>
    </source>
</evidence>
<evidence type="ECO:0000256" key="1">
    <source>
        <dbReference type="SAM" id="MobiDB-lite"/>
    </source>
</evidence>
<accession>A0A8J6AI57</accession>
<reference evidence="2" key="1">
    <citation type="journal article" date="2021" name="Evol. Appl.">
        <title>The genome of the Pyrenean desman and the effects of bottlenecks and inbreeding on the genomic landscape of an endangered species.</title>
        <authorList>
            <person name="Escoda L."/>
            <person name="Castresana J."/>
        </authorList>
    </citation>
    <scope>NUCLEOTIDE SEQUENCE</scope>
    <source>
        <strain evidence="2">IBE-C5619</strain>
    </source>
</reference>
<proteinExistence type="predicted"/>
<dbReference type="EMBL" id="JAGFMF010011624">
    <property type="protein sequence ID" value="KAG8518790.1"/>
    <property type="molecule type" value="Genomic_DNA"/>
</dbReference>
<name>A0A8J6AI57_GALPY</name>
<comment type="caution">
    <text evidence="2">The sequence shown here is derived from an EMBL/GenBank/DDBJ whole genome shotgun (WGS) entry which is preliminary data.</text>
</comment>
<organism evidence="2 3">
    <name type="scientific">Galemys pyrenaicus</name>
    <name type="common">Iberian desman</name>
    <name type="synonym">Pyrenean desman</name>
    <dbReference type="NCBI Taxonomy" id="202257"/>
    <lineage>
        <taxon>Eukaryota</taxon>
        <taxon>Metazoa</taxon>
        <taxon>Chordata</taxon>
        <taxon>Craniata</taxon>
        <taxon>Vertebrata</taxon>
        <taxon>Euteleostomi</taxon>
        <taxon>Mammalia</taxon>
        <taxon>Eutheria</taxon>
        <taxon>Laurasiatheria</taxon>
        <taxon>Eulipotyphla</taxon>
        <taxon>Talpidae</taxon>
        <taxon>Galemys</taxon>
    </lineage>
</organism>
<feature type="compositionally biased region" description="Polar residues" evidence="1">
    <location>
        <begin position="1"/>
        <end position="12"/>
    </location>
</feature>
<feature type="compositionally biased region" description="Basic and acidic residues" evidence="1">
    <location>
        <begin position="14"/>
        <end position="23"/>
    </location>
</feature>
<evidence type="ECO:0000313" key="3">
    <source>
        <dbReference type="Proteomes" id="UP000700334"/>
    </source>
</evidence>